<reference evidence="2 3" key="1">
    <citation type="submission" date="2019-01" db="EMBL/GenBank/DDBJ databases">
        <title>Draft Genome and Complete Hox-Cluster Characterization of the Sterlet Sturgeon (Acipenser ruthenus).</title>
        <authorList>
            <person name="Wei Q."/>
        </authorList>
    </citation>
    <scope>NUCLEOTIDE SEQUENCE [LARGE SCALE GENOMIC DNA]</scope>
    <source>
        <strain evidence="2">WHYD16114868_AA</strain>
        <tissue evidence="2">Blood</tissue>
    </source>
</reference>
<comment type="caution">
    <text evidence="2">The sequence shown here is derived from an EMBL/GenBank/DDBJ whole genome shotgun (WGS) entry which is preliminary data.</text>
</comment>
<gene>
    <name evidence="2" type="ORF">EOD39_9727</name>
</gene>
<feature type="region of interest" description="Disordered" evidence="1">
    <location>
        <begin position="1"/>
        <end position="39"/>
    </location>
</feature>
<keyword evidence="3" id="KW-1185">Reference proteome</keyword>
<dbReference type="AlphaFoldDB" id="A0A444TZY8"/>
<name>A0A444TZY8_ACIRT</name>
<dbReference type="Proteomes" id="UP000289886">
    <property type="component" value="Unassembled WGS sequence"/>
</dbReference>
<feature type="region of interest" description="Disordered" evidence="1">
    <location>
        <begin position="62"/>
        <end position="81"/>
    </location>
</feature>
<evidence type="ECO:0000256" key="1">
    <source>
        <dbReference type="SAM" id="MobiDB-lite"/>
    </source>
</evidence>
<feature type="compositionally biased region" description="Polar residues" evidence="1">
    <location>
        <begin position="28"/>
        <end position="37"/>
    </location>
</feature>
<dbReference type="EMBL" id="SCEB01215637">
    <property type="protein sequence ID" value="RXM28488.1"/>
    <property type="molecule type" value="Genomic_DNA"/>
</dbReference>
<organism evidence="2 3">
    <name type="scientific">Acipenser ruthenus</name>
    <name type="common">Sterlet sturgeon</name>
    <dbReference type="NCBI Taxonomy" id="7906"/>
    <lineage>
        <taxon>Eukaryota</taxon>
        <taxon>Metazoa</taxon>
        <taxon>Chordata</taxon>
        <taxon>Craniata</taxon>
        <taxon>Vertebrata</taxon>
        <taxon>Euteleostomi</taxon>
        <taxon>Actinopterygii</taxon>
        <taxon>Chondrostei</taxon>
        <taxon>Acipenseriformes</taxon>
        <taxon>Acipenseridae</taxon>
        <taxon>Acipenser</taxon>
    </lineage>
</organism>
<sequence length="81" mass="9283">MPPKRSHHERLEDSEGGAHAAVHGTEEATISQQSIASSPRDPLVLELTSMFRSYFEIQQLKEEKAEREGAKQEQRWKTMPH</sequence>
<accession>A0A444TZY8</accession>
<evidence type="ECO:0000313" key="3">
    <source>
        <dbReference type="Proteomes" id="UP000289886"/>
    </source>
</evidence>
<protein>
    <submittedName>
        <fullName evidence="2">Uncharacterized protein</fullName>
    </submittedName>
</protein>
<evidence type="ECO:0000313" key="2">
    <source>
        <dbReference type="EMBL" id="RXM28488.1"/>
    </source>
</evidence>
<proteinExistence type="predicted"/>